<dbReference type="SMART" id="SM00283">
    <property type="entry name" value="MA"/>
    <property type="match status" value="1"/>
</dbReference>
<dbReference type="Pfam" id="PF00672">
    <property type="entry name" value="HAMP"/>
    <property type="match status" value="1"/>
</dbReference>
<dbReference type="InterPro" id="IPR004090">
    <property type="entry name" value="Chemotax_Me-accpt_rcpt"/>
</dbReference>
<dbReference type="AlphaFoldDB" id="A0A1M6BZ45"/>
<feature type="domain" description="HAMP" evidence="7">
    <location>
        <begin position="246"/>
        <end position="300"/>
    </location>
</feature>
<reference evidence="8 9" key="1">
    <citation type="submission" date="2016-11" db="EMBL/GenBank/DDBJ databases">
        <authorList>
            <person name="Jaros S."/>
            <person name="Januszkiewicz K."/>
            <person name="Wedrychowicz H."/>
        </authorList>
    </citation>
    <scope>NUCLEOTIDE SEQUENCE [LARGE SCALE GENOMIC DNA]</scope>
    <source>
        <strain evidence="8 9">CECT 7868</strain>
    </source>
</reference>
<comment type="similarity">
    <text evidence="3">Belongs to the methyl-accepting chemotaxis (MCP) protein family.</text>
</comment>
<dbReference type="STRING" id="1216006.VA7868_03903"/>
<keyword evidence="5" id="KW-1133">Transmembrane helix</keyword>
<sequence>MFNLSFKKKVVVLIIAAIFTTILVSYFSVNYFISQYISQADSQSIRHNVQLLQKKLTTDLNGKVALVNNLNFSMMDIADAQEKSGFSEVVKVLNGYAFNGDGAMDEADAAPYIQQAENHPQGLVISPVTEKSGKHTLTFSVRHIDDSVDFFVLDLSYLADIIQTYTIEGSYTELKVGNTEIFSDKSGHHLQPVQGEVSFAGQTWQLTGYIDQDKIQQNTNVLNNKITLGLLICAVLVIGLSILFLHVAFRPLLRLGSLVHNLSQGSGDLSQRLAVENKDEIGRISHSINLFIEKLQSMFGEVSDSSKAIDVAVHQLTRQAESNVQTLEQHTIETEQAITAIEELSASAGSVEQSAGDTAALTEKTNQYAEESKQTVTNAVASVNALVTQVTAMSETIHTMNRDTQQIGSVLEVIGEIAEQTNLLALNAAIEAARAGEQGRGFAVVADEVRALAGRTQQSTSQISEMLDKLKATADSVVTEMASTHHRCEDTAENTNKVMDSLNIVTDSVSEINDLNILMATSAQEQSHVAAEVSRNMVAIQEMVRELNSHATETQNVSQQLSDTSQGLTAVVGRFKL</sequence>
<evidence type="ECO:0000313" key="9">
    <source>
        <dbReference type="Proteomes" id="UP000184608"/>
    </source>
</evidence>
<dbReference type="GO" id="GO:0004888">
    <property type="term" value="F:transmembrane signaling receptor activity"/>
    <property type="evidence" value="ECO:0007669"/>
    <property type="project" value="InterPro"/>
</dbReference>
<dbReference type="EMBL" id="FQXZ01000044">
    <property type="protein sequence ID" value="SHI53987.1"/>
    <property type="molecule type" value="Genomic_DNA"/>
</dbReference>
<evidence type="ECO:0000256" key="1">
    <source>
        <dbReference type="ARBA" id="ARBA00004370"/>
    </source>
</evidence>
<dbReference type="PANTHER" id="PTHR32089:SF55">
    <property type="entry name" value="METHYL ACCEPTING SENSORY TRANSDUCER WITH CACHE_2 SMALL MOLECULE BINDING DOMAIN"/>
    <property type="match status" value="1"/>
</dbReference>
<name>A0A1M6BZ45_9VIBR</name>
<dbReference type="InterPro" id="IPR004089">
    <property type="entry name" value="MCPsignal_dom"/>
</dbReference>
<keyword evidence="2 4" id="KW-0807">Transducer</keyword>
<feature type="domain" description="Methyl-accepting transducer" evidence="6">
    <location>
        <begin position="305"/>
        <end position="541"/>
    </location>
</feature>
<evidence type="ECO:0000256" key="4">
    <source>
        <dbReference type="PROSITE-ProRule" id="PRU00284"/>
    </source>
</evidence>
<dbReference type="Proteomes" id="UP000184608">
    <property type="component" value="Unassembled WGS sequence"/>
</dbReference>
<feature type="transmembrane region" description="Helical" evidence="5">
    <location>
        <begin position="226"/>
        <end position="249"/>
    </location>
</feature>
<dbReference type="CDD" id="cd06225">
    <property type="entry name" value="HAMP"/>
    <property type="match status" value="1"/>
</dbReference>
<comment type="subcellular location">
    <subcellularLocation>
        <location evidence="1">Membrane</location>
    </subcellularLocation>
</comment>
<gene>
    <name evidence="8" type="primary">pctB_10</name>
    <name evidence="8" type="ORF">VA7868_03903</name>
</gene>
<dbReference type="GO" id="GO:0016020">
    <property type="term" value="C:membrane"/>
    <property type="evidence" value="ECO:0007669"/>
    <property type="project" value="UniProtKB-SubCell"/>
</dbReference>
<dbReference type="Gene3D" id="1.10.287.950">
    <property type="entry name" value="Methyl-accepting chemotaxis protein"/>
    <property type="match status" value="1"/>
</dbReference>
<evidence type="ECO:0000259" key="6">
    <source>
        <dbReference type="PROSITE" id="PS50111"/>
    </source>
</evidence>
<dbReference type="FunFam" id="1.10.287.950:FF:000001">
    <property type="entry name" value="Methyl-accepting chemotaxis sensory transducer"/>
    <property type="match status" value="1"/>
</dbReference>
<dbReference type="SUPFAM" id="SSF58104">
    <property type="entry name" value="Methyl-accepting chemotaxis protein (MCP) signaling domain"/>
    <property type="match status" value="1"/>
</dbReference>
<evidence type="ECO:0000256" key="3">
    <source>
        <dbReference type="ARBA" id="ARBA00029447"/>
    </source>
</evidence>
<organism evidence="8 9">
    <name type="scientific">Vibrio aerogenes CECT 7868</name>
    <dbReference type="NCBI Taxonomy" id="1216006"/>
    <lineage>
        <taxon>Bacteria</taxon>
        <taxon>Pseudomonadati</taxon>
        <taxon>Pseudomonadota</taxon>
        <taxon>Gammaproteobacteria</taxon>
        <taxon>Vibrionales</taxon>
        <taxon>Vibrionaceae</taxon>
        <taxon>Vibrio</taxon>
    </lineage>
</organism>
<dbReference type="PROSITE" id="PS50885">
    <property type="entry name" value="HAMP"/>
    <property type="match status" value="1"/>
</dbReference>
<accession>A0A1M6BZ45</accession>
<protein>
    <submittedName>
        <fullName evidence="8">Methyl-accepting chemotaxis protein PctB</fullName>
    </submittedName>
</protein>
<dbReference type="SMART" id="SM00304">
    <property type="entry name" value="HAMP"/>
    <property type="match status" value="1"/>
</dbReference>
<evidence type="ECO:0000256" key="2">
    <source>
        <dbReference type="ARBA" id="ARBA00023224"/>
    </source>
</evidence>
<dbReference type="CDD" id="cd11386">
    <property type="entry name" value="MCP_signal"/>
    <property type="match status" value="1"/>
</dbReference>
<dbReference type="PRINTS" id="PR00260">
    <property type="entry name" value="CHEMTRNSDUCR"/>
</dbReference>
<keyword evidence="5" id="KW-0472">Membrane</keyword>
<dbReference type="RefSeq" id="WP_073605506.1">
    <property type="nucleotide sequence ID" value="NZ_FQXZ01000044.1"/>
</dbReference>
<evidence type="ECO:0000259" key="7">
    <source>
        <dbReference type="PROSITE" id="PS50885"/>
    </source>
</evidence>
<dbReference type="InterPro" id="IPR003660">
    <property type="entry name" value="HAMP_dom"/>
</dbReference>
<dbReference type="Pfam" id="PF00015">
    <property type="entry name" value="MCPsignal"/>
    <property type="match status" value="1"/>
</dbReference>
<dbReference type="PANTHER" id="PTHR32089">
    <property type="entry name" value="METHYL-ACCEPTING CHEMOTAXIS PROTEIN MCPB"/>
    <property type="match status" value="1"/>
</dbReference>
<evidence type="ECO:0000256" key="5">
    <source>
        <dbReference type="SAM" id="Phobius"/>
    </source>
</evidence>
<proteinExistence type="inferred from homology"/>
<keyword evidence="9" id="KW-1185">Reference proteome</keyword>
<dbReference type="GO" id="GO:0007165">
    <property type="term" value="P:signal transduction"/>
    <property type="evidence" value="ECO:0007669"/>
    <property type="project" value="UniProtKB-KW"/>
</dbReference>
<dbReference type="PROSITE" id="PS50111">
    <property type="entry name" value="CHEMOTAXIS_TRANSDUC_2"/>
    <property type="match status" value="1"/>
</dbReference>
<dbReference type="OrthoDB" id="2489132at2"/>
<keyword evidence="5" id="KW-0812">Transmembrane</keyword>
<feature type="transmembrane region" description="Helical" evidence="5">
    <location>
        <begin position="12"/>
        <end position="33"/>
    </location>
</feature>
<dbReference type="GO" id="GO:0006935">
    <property type="term" value="P:chemotaxis"/>
    <property type="evidence" value="ECO:0007669"/>
    <property type="project" value="InterPro"/>
</dbReference>
<evidence type="ECO:0000313" key="8">
    <source>
        <dbReference type="EMBL" id="SHI53987.1"/>
    </source>
</evidence>